<organism evidence="2 3">
    <name type="scientific">Lottiidibacillus patelloidae</name>
    <dbReference type="NCBI Taxonomy" id="2670334"/>
    <lineage>
        <taxon>Bacteria</taxon>
        <taxon>Bacillati</taxon>
        <taxon>Bacillota</taxon>
        <taxon>Bacilli</taxon>
        <taxon>Bacillales</taxon>
        <taxon>Bacillaceae</taxon>
        <taxon>Lottiidibacillus</taxon>
    </lineage>
</organism>
<keyword evidence="1" id="KW-1133">Transmembrane helix</keyword>
<keyword evidence="1" id="KW-0812">Transmembrane</keyword>
<keyword evidence="1" id="KW-0472">Membrane</keyword>
<evidence type="ECO:0000313" key="2">
    <source>
        <dbReference type="EMBL" id="OZM56535.1"/>
    </source>
</evidence>
<name>A0A263BS59_9BACI</name>
<dbReference type="AlphaFoldDB" id="A0A263BS59"/>
<dbReference type="EMBL" id="NPIA01000006">
    <property type="protein sequence ID" value="OZM56535.1"/>
    <property type="molecule type" value="Genomic_DNA"/>
</dbReference>
<reference evidence="3" key="1">
    <citation type="submission" date="2017-08" db="EMBL/GenBank/DDBJ databases">
        <authorList>
            <person name="Huang Z."/>
        </authorList>
    </citation>
    <scope>NUCLEOTIDE SEQUENCE [LARGE SCALE GENOMIC DNA]</scope>
    <source>
        <strain evidence="3">SA5d-4</strain>
    </source>
</reference>
<protein>
    <submittedName>
        <fullName evidence="2">Uncharacterized protein</fullName>
    </submittedName>
</protein>
<evidence type="ECO:0000313" key="3">
    <source>
        <dbReference type="Proteomes" id="UP000217083"/>
    </source>
</evidence>
<comment type="caution">
    <text evidence="2">The sequence shown here is derived from an EMBL/GenBank/DDBJ whole genome shotgun (WGS) entry which is preliminary data.</text>
</comment>
<dbReference type="Proteomes" id="UP000217083">
    <property type="component" value="Unassembled WGS sequence"/>
</dbReference>
<accession>A0A263BS59</accession>
<evidence type="ECO:0000256" key="1">
    <source>
        <dbReference type="SAM" id="Phobius"/>
    </source>
</evidence>
<keyword evidence="3" id="KW-1185">Reference proteome</keyword>
<feature type="transmembrane region" description="Helical" evidence="1">
    <location>
        <begin position="17"/>
        <end position="35"/>
    </location>
</feature>
<dbReference type="RefSeq" id="WP_094925581.1">
    <property type="nucleotide sequence ID" value="NZ_NPIA01000006.1"/>
</dbReference>
<reference evidence="2 3" key="2">
    <citation type="submission" date="2017-09" db="EMBL/GenBank/DDBJ databases">
        <title>Bacillus patelloidae sp. nov., isolated from the intestinal tract of a marine limpet.</title>
        <authorList>
            <person name="Liu R."/>
            <person name="Dong C."/>
            <person name="Shao Z."/>
        </authorList>
    </citation>
    <scope>NUCLEOTIDE SEQUENCE [LARGE SCALE GENOMIC DNA]</scope>
    <source>
        <strain evidence="2 3">SA5d-4</strain>
    </source>
</reference>
<proteinExistence type="predicted"/>
<gene>
    <name evidence="2" type="ORF">CIB95_12245</name>
</gene>
<sequence length="64" mass="7437">MGVRVTRIQQQNRFKRFIVLQLLIMMAIGLIIFYSNSINNTTSEYKDQVENKGNVIKAADNFNQ</sequence>